<organism evidence="6 7">
    <name type="scientific">Clupea harengus</name>
    <name type="common">Atlantic herring</name>
    <dbReference type="NCBI Taxonomy" id="7950"/>
    <lineage>
        <taxon>Eukaryota</taxon>
        <taxon>Metazoa</taxon>
        <taxon>Chordata</taxon>
        <taxon>Craniata</taxon>
        <taxon>Vertebrata</taxon>
        <taxon>Euteleostomi</taxon>
        <taxon>Actinopterygii</taxon>
        <taxon>Neopterygii</taxon>
        <taxon>Teleostei</taxon>
        <taxon>Clupei</taxon>
        <taxon>Clupeiformes</taxon>
        <taxon>Clupeoidei</taxon>
        <taxon>Clupeidae</taxon>
        <taxon>Clupea</taxon>
    </lineage>
</organism>
<dbReference type="SMART" id="SM00284">
    <property type="entry name" value="OLF"/>
    <property type="match status" value="1"/>
</dbReference>
<evidence type="ECO:0000259" key="5">
    <source>
        <dbReference type="PROSITE" id="PS51132"/>
    </source>
</evidence>
<dbReference type="GO" id="GO:0005615">
    <property type="term" value="C:extracellular space"/>
    <property type="evidence" value="ECO:0007669"/>
    <property type="project" value="TreeGrafter"/>
</dbReference>
<dbReference type="Proteomes" id="UP000515152">
    <property type="component" value="Chromosome 3"/>
</dbReference>
<keyword evidence="2" id="KW-0964">Secreted</keyword>
<accession>A0A6P3WBU9</accession>
<evidence type="ECO:0000256" key="1">
    <source>
        <dbReference type="ARBA" id="ARBA00004613"/>
    </source>
</evidence>
<keyword evidence="3" id="KW-1015">Disulfide bond</keyword>
<dbReference type="OrthoDB" id="8626508at2759"/>
<evidence type="ECO:0000256" key="4">
    <source>
        <dbReference type="SAM" id="SignalP"/>
    </source>
</evidence>
<gene>
    <name evidence="7" type="primary">olfml1</name>
</gene>
<dbReference type="GeneID" id="105910383"/>
<feature type="chain" id="PRO_5028429581" evidence="4">
    <location>
        <begin position="22"/>
        <end position="402"/>
    </location>
</feature>
<keyword evidence="4" id="KW-0732">Signal</keyword>
<dbReference type="KEGG" id="char:105910383"/>
<dbReference type="CTD" id="283298"/>
<proteinExistence type="predicted"/>
<feature type="disulfide bond" evidence="3">
    <location>
        <begin position="140"/>
        <end position="322"/>
    </location>
</feature>
<dbReference type="GO" id="GO:0007165">
    <property type="term" value="P:signal transduction"/>
    <property type="evidence" value="ECO:0007669"/>
    <property type="project" value="TreeGrafter"/>
</dbReference>
<dbReference type="PANTHER" id="PTHR23192:SF13">
    <property type="entry name" value="OLFACTOMEDIN-LIKE PROTEIN 1"/>
    <property type="match status" value="1"/>
</dbReference>
<dbReference type="PROSITE" id="PS51132">
    <property type="entry name" value="OLF"/>
    <property type="match status" value="1"/>
</dbReference>
<dbReference type="RefSeq" id="XP_012694551.2">
    <property type="nucleotide sequence ID" value="XM_012839097.2"/>
</dbReference>
<dbReference type="PANTHER" id="PTHR23192">
    <property type="entry name" value="OLFACTOMEDIN-RELATED"/>
    <property type="match status" value="1"/>
</dbReference>
<feature type="domain" description="Olfactomedin-like" evidence="5">
    <location>
        <begin position="139"/>
        <end position="395"/>
    </location>
</feature>
<dbReference type="Pfam" id="PF02191">
    <property type="entry name" value="OLF"/>
    <property type="match status" value="1"/>
</dbReference>
<dbReference type="InterPro" id="IPR050605">
    <property type="entry name" value="Olfactomedin-like_domain"/>
</dbReference>
<protein>
    <submittedName>
        <fullName evidence="7">Olfactomedin-like protein 3</fullName>
    </submittedName>
</protein>
<evidence type="ECO:0000256" key="2">
    <source>
        <dbReference type="ARBA" id="ARBA00022525"/>
    </source>
</evidence>
<sequence length="402" mass="45975">MYVGLLHLASLLLLAADTSHAQRITPDLAMMQYFQRRLIQLEERLIKCEHNMQLHGQKIYYLSNEIHGQMNRIRAHKAEVKTQVESVALRVGRLERDMEYVQNNIPDLPNVHMEEALLDQQVKEARTLKKKAKTDFGTDCGTVLTGVESMKIVKKAGDIYGAWLRDPTKGSAKVYYFYGIKNDTLIEFPSLKIFHESNFLQKSNTIQLPFPWQGTGHVIYNGFVYYHQADTANRILKVHLLNRTVSDSIILPGARHLPVYALSPHTFVHLVVDEMGLWVIHADPDLGGNLVLTKLDPGTMHVEHFWDTSCNSRDAEAAFLICGTMYVVYNSRHGGRSSVRCLYDIHDIILNGESPVLFFPKGYTNHASMQYYPQNKELYSWDDGYQTIYKLDVKKKNVATSN</sequence>
<evidence type="ECO:0000313" key="7">
    <source>
        <dbReference type="RefSeq" id="XP_012694551.2"/>
    </source>
</evidence>
<dbReference type="AlphaFoldDB" id="A0A6P3WBU9"/>
<keyword evidence="6" id="KW-1185">Reference proteome</keyword>
<comment type="subcellular location">
    <subcellularLocation>
        <location evidence="1">Secreted</location>
    </subcellularLocation>
</comment>
<feature type="signal peptide" evidence="4">
    <location>
        <begin position="1"/>
        <end position="21"/>
    </location>
</feature>
<dbReference type="InterPro" id="IPR003112">
    <property type="entry name" value="Olfac-like_dom"/>
</dbReference>
<reference evidence="7" key="1">
    <citation type="submission" date="2025-08" db="UniProtKB">
        <authorList>
            <consortium name="RefSeq"/>
        </authorList>
    </citation>
    <scope>IDENTIFICATION</scope>
</reference>
<evidence type="ECO:0000256" key="3">
    <source>
        <dbReference type="PROSITE-ProRule" id="PRU00446"/>
    </source>
</evidence>
<name>A0A6P3WBU9_CLUHA</name>
<evidence type="ECO:0000313" key="6">
    <source>
        <dbReference type="Proteomes" id="UP000515152"/>
    </source>
</evidence>